<protein>
    <submittedName>
        <fullName evidence="1">Serine/threonine protein phosphatase</fullName>
    </submittedName>
</protein>
<dbReference type="RefSeq" id="WP_071555901.1">
    <property type="nucleotide sequence ID" value="NZ_CP017887.1"/>
</dbReference>
<gene>
    <name evidence="1" type="ORF">BLL42_27015</name>
</gene>
<organism evidence="1 2">
    <name type="scientific">Pseudomonas frederiksbergensis</name>
    <dbReference type="NCBI Taxonomy" id="104087"/>
    <lineage>
        <taxon>Bacteria</taxon>
        <taxon>Pseudomonadati</taxon>
        <taxon>Pseudomonadota</taxon>
        <taxon>Gammaproteobacteria</taxon>
        <taxon>Pseudomonadales</taxon>
        <taxon>Pseudomonadaceae</taxon>
        <taxon>Pseudomonas</taxon>
    </lineage>
</organism>
<dbReference type="OrthoDB" id="7004480at2"/>
<reference evidence="2" key="1">
    <citation type="submission" date="2016-10" db="EMBL/GenBank/DDBJ databases">
        <title>Pseudomonas frederiksbergensis ERGS4:02 complete genome.</title>
        <authorList>
            <person name="Kumar R."/>
            <person name="Acharya V."/>
            <person name="Singh D."/>
        </authorList>
    </citation>
    <scope>NUCLEOTIDE SEQUENCE [LARGE SCALE GENOMIC DNA]</scope>
    <source>
        <strain evidence="2">ERGS4:02</strain>
        <plasmid evidence="2">unnamed1</plasmid>
    </source>
</reference>
<dbReference type="Proteomes" id="UP000182567">
    <property type="component" value="Plasmid unnamed1"/>
</dbReference>
<dbReference type="AlphaFoldDB" id="A0A1J0ETA5"/>
<dbReference type="Gene3D" id="3.60.40.10">
    <property type="entry name" value="PPM-type phosphatase domain"/>
    <property type="match status" value="1"/>
</dbReference>
<accession>A0A1J0ETA5</accession>
<dbReference type="SUPFAM" id="SSF81606">
    <property type="entry name" value="PP2C-like"/>
    <property type="match status" value="1"/>
</dbReference>
<sequence length="227" mass="24486">MIYSTRSVKGQARDENRDCVGAAFDGVRGIFVVVDGTSKPGSGQLAQALIDQILTRYCEKIASGCSDNSHEEAAVLLKEVLNDAHDTLFSTAFTGSASYLVGVAAAGLLTIAYEGDCCAGSVEISSSPITWFTAPHCLANWKRDRDHRQLAADLGRHQISRSFKARKKPDPEIVTRATVEGEKLVFATDGFWADLSDVTQAQLLGAEMSDPTYVDDDVSWIVVQIPA</sequence>
<dbReference type="GeneID" id="46911944"/>
<keyword evidence="1" id="KW-0614">Plasmid</keyword>
<dbReference type="InterPro" id="IPR036457">
    <property type="entry name" value="PPM-type-like_dom_sf"/>
</dbReference>
<geneLocation type="plasmid" evidence="1 2">
    <name>unnamed1</name>
</geneLocation>
<evidence type="ECO:0000313" key="2">
    <source>
        <dbReference type="Proteomes" id="UP000182567"/>
    </source>
</evidence>
<name>A0A1J0ETA5_9PSED</name>
<dbReference type="EMBL" id="CP017887">
    <property type="protein sequence ID" value="APC19394.1"/>
    <property type="molecule type" value="Genomic_DNA"/>
</dbReference>
<evidence type="ECO:0000313" key="1">
    <source>
        <dbReference type="EMBL" id="APC19394.1"/>
    </source>
</evidence>
<proteinExistence type="predicted"/>